<dbReference type="PROSITE" id="PS50113">
    <property type="entry name" value="PAC"/>
    <property type="match status" value="1"/>
</dbReference>
<feature type="domain" description="HD-GYP" evidence="4">
    <location>
        <begin position="570"/>
        <end position="760"/>
    </location>
</feature>
<feature type="domain" description="PAC" evidence="2">
    <location>
        <begin position="364"/>
        <end position="416"/>
    </location>
</feature>
<evidence type="ECO:0000313" key="6">
    <source>
        <dbReference type="Proteomes" id="UP000199006"/>
    </source>
</evidence>
<dbReference type="Pfam" id="PF08448">
    <property type="entry name" value="PAS_4"/>
    <property type="match status" value="1"/>
</dbReference>
<dbReference type="InterPro" id="IPR000700">
    <property type="entry name" value="PAS-assoc_C"/>
</dbReference>
<dbReference type="OrthoDB" id="10822at2"/>
<dbReference type="Proteomes" id="UP000199006">
    <property type="component" value="Unassembled WGS sequence"/>
</dbReference>
<dbReference type="Gene3D" id="3.30.70.270">
    <property type="match status" value="1"/>
</dbReference>
<dbReference type="SMART" id="SM00086">
    <property type="entry name" value="PAC"/>
    <property type="match status" value="1"/>
</dbReference>
<dbReference type="InterPro" id="IPR029787">
    <property type="entry name" value="Nucleotide_cyclase"/>
</dbReference>
<dbReference type="Pfam" id="PF13487">
    <property type="entry name" value="HD_5"/>
    <property type="match status" value="1"/>
</dbReference>
<dbReference type="InterPro" id="IPR037522">
    <property type="entry name" value="HD_GYP_dom"/>
</dbReference>
<dbReference type="PROSITE" id="PS50887">
    <property type="entry name" value="GGDEF"/>
    <property type="match status" value="1"/>
</dbReference>
<organism evidence="5 6">
    <name type="scientific">Halanaerobium salsuginis</name>
    <dbReference type="NCBI Taxonomy" id="29563"/>
    <lineage>
        <taxon>Bacteria</taxon>
        <taxon>Bacillati</taxon>
        <taxon>Bacillota</taxon>
        <taxon>Clostridia</taxon>
        <taxon>Halanaerobiales</taxon>
        <taxon>Halanaerobiaceae</taxon>
        <taxon>Halanaerobium</taxon>
    </lineage>
</organism>
<dbReference type="InterPro" id="IPR013767">
    <property type="entry name" value="PAS_fold"/>
</dbReference>
<dbReference type="SUPFAM" id="SSF109604">
    <property type="entry name" value="HD-domain/PDEase-like"/>
    <property type="match status" value="1"/>
</dbReference>
<feature type="domain" description="PAS" evidence="1">
    <location>
        <begin position="297"/>
        <end position="344"/>
    </location>
</feature>
<dbReference type="PANTHER" id="PTHR45228">
    <property type="entry name" value="CYCLIC DI-GMP PHOSPHODIESTERASE TM_0186-RELATED"/>
    <property type="match status" value="1"/>
</dbReference>
<dbReference type="AlphaFoldDB" id="A0A1I4HSC6"/>
<dbReference type="CDD" id="cd00077">
    <property type="entry name" value="HDc"/>
    <property type="match status" value="1"/>
</dbReference>
<dbReference type="InterPro" id="IPR013656">
    <property type="entry name" value="PAS_4"/>
</dbReference>
<feature type="domain" description="PAS" evidence="1">
    <location>
        <begin position="165"/>
        <end position="236"/>
    </location>
</feature>
<dbReference type="SUPFAM" id="SSF55785">
    <property type="entry name" value="PYP-like sensor domain (PAS domain)"/>
    <property type="match status" value="2"/>
</dbReference>
<dbReference type="Pfam" id="PF00990">
    <property type="entry name" value="GGDEF"/>
    <property type="match status" value="1"/>
</dbReference>
<name>A0A1I4HSC6_9FIRM</name>
<accession>A0A1I4HSC6</accession>
<evidence type="ECO:0000259" key="2">
    <source>
        <dbReference type="PROSITE" id="PS50113"/>
    </source>
</evidence>
<reference evidence="5 6" key="1">
    <citation type="submission" date="2016-10" db="EMBL/GenBank/DDBJ databases">
        <authorList>
            <person name="de Groot N.N."/>
        </authorList>
    </citation>
    <scope>NUCLEOTIDE SEQUENCE [LARGE SCALE GENOMIC DNA]</scope>
    <source>
        <strain evidence="5 6">ATCC 51327</strain>
    </source>
</reference>
<dbReference type="InterPro" id="IPR035965">
    <property type="entry name" value="PAS-like_dom_sf"/>
</dbReference>
<dbReference type="Pfam" id="PF00989">
    <property type="entry name" value="PAS"/>
    <property type="match status" value="1"/>
</dbReference>
<dbReference type="NCBIfam" id="TIGR00254">
    <property type="entry name" value="GGDEF"/>
    <property type="match status" value="1"/>
</dbReference>
<dbReference type="GO" id="GO:0006355">
    <property type="term" value="P:regulation of DNA-templated transcription"/>
    <property type="evidence" value="ECO:0007669"/>
    <property type="project" value="InterPro"/>
</dbReference>
<dbReference type="CDD" id="cd01949">
    <property type="entry name" value="GGDEF"/>
    <property type="match status" value="1"/>
</dbReference>
<dbReference type="InterPro" id="IPR043128">
    <property type="entry name" value="Rev_trsase/Diguanyl_cyclase"/>
</dbReference>
<dbReference type="Gene3D" id="1.10.3210.10">
    <property type="entry name" value="Hypothetical protein af1432"/>
    <property type="match status" value="1"/>
</dbReference>
<evidence type="ECO:0000259" key="1">
    <source>
        <dbReference type="PROSITE" id="PS50112"/>
    </source>
</evidence>
<dbReference type="CDD" id="cd00130">
    <property type="entry name" value="PAS"/>
    <property type="match status" value="2"/>
</dbReference>
<dbReference type="InterPro" id="IPR003607">
    <property type="entry name" value="HD/PDEase_dom"/>
</dbReference>
<dbReference type="STRING" id="29563.SAMN02983006_01167"/>
<gene>
    <name evidence="5" type="ORF">SAMN02983006_01167</name>
</gene>
<dbReference type="Gene3D" id="3.30.450.20">
    <property type="entry name" value="PAS domain"/>
    <property type="match status" value="2"/>
</dbReference>
<feature type="domain" description="GGDEF" evidence="3">
    <location>
        <begin position="445"/>
        <end position="579"/>
    </location>
</feature>
<evidence type="ECO:0000313" key="5">
    <source>
        <dbReference type="EMBL" id="SFL44461.1"/>
    </source>
</evidence>
<dbReference type="SUPFAM" id="SSF55073">
    <property type="entry name" value="Nucleotide cyclase"/>
    <property type="match status" value="1"/>
</dbReference>
<dbReference type="SMART" id="SM00471">
    <property type="entry name" value="HDc"/>
    <property type="match status" value="1"/>
</dbReference>
<dbReference type="InterPro" id="IPR000014">
    <property type="entry name" value="PAS"/>
</dbReference>
<dbReference type="PROSITE" id="PS50112">
    <property type="entry name" value="PAS"/>
    <property type="match status" value="2"/>
</dbReference>
<dbReference type="PROSITE" id="PS51832">
    <property type="entry name" value="HD_GYP"/>
    <property type="match status" value="1"/>
</dbReference>
<dbReference type="EMBL" id="FOTI01000012">
    <property type="protein sequence ID" value="SFL44461.1"/>
    <property type="molecule type" value="Genomic_DNA"/>
</dbReference>
<dbReference type="NCBIfam" id="TIGR00229">
    <property type="entry name" value="sensory_box"/>
    <property type="match status" value="2"/>
</dbReference>
<sequence>MDKIIEQLNMKPVEILIPDYIIEQWQQLLEMMLSSNFSDIVLLNKLKSADYKYLGRAFQDQQEIAIDELTIITQQFSDCLEQEDQRIKKKIAEKVYINSDLAADDIFYLGLPVRWPQGKIFAVLSFYSRDCSLWKTSNLNQIEFAINLIESNLKLIYQNNFNSNLNDYYSKLIDILPVGVLIENEQGIILKANEELEQITGFTKSELIGSSIFETLVPENNSANARQDIKKILADNILSQRIFSQDKFSTEKYLYLQEQKINLPDNSIGIVSIQTDITDKVMIEKQVVDLLNKQKILLDSIDIQIWFADDINHYGIVNEARAEFLGLAKEEIRGKKITEVMQEDKSIQSCLASNRFVFETKQKYHVEEKIKNHTGDLRTLAVTKTPILNEDNKVDAIVCTAVDITEQRRQEAKIKYASYHDSLTELYNRSFMEKEINDFDCKDNLPISVIMIDLNGLKLVNDTYGHLAGDNLLQKMAAILKNSCRNSDIVVRWGGDEFVILLPKTKQKNLEEVISRINTKLADNYLLEAGSKIPLSAAIGSAIKSEVYQNIFDILDQAEEIMYKNKLTESKSVKSNIVNSLLRTLSEKSQETGQHSTRMAKLAIKIAKKMQLSTIEINKLILIAKLHDIGKTVIPESILNKKTELTEEEWRIIRNHPAVGHRILNATEEFSHISGEVLSHHEFWDGSGYPRGLKGEEIPLLARIIAIVDAYDVMTNKQSYKAPLSKSAALAEIESCSGSQFDPELVELFIKIMKNVVKIK</sequence>
<evidence type="ECO:0000259" key="3">
    <source>
        <dbReference type="PROSITE" id="PS50887"/>
    </source>
</evidence>
<evidence type="ECO:0000259" key="4">
    <source>
        <dbReference type="PROSITE" id="PS51832"/>
    </source>
</evidence>
<dbReference type="SMART" id="SM00267">
    <property type="entry name" value="GGDEF"/>
    <property type="match status" value="1"/>
</dbReference>
<dbReference type="PANTHER" id="PTHR45228:SF1">
    <property type="entry name" value="CYCLIC DI-GMP PHOSPHODIESTERASE TM_0186"/>
    <property type="match status" value="1"/>
</dbReference>
<keyword evidence="6" id="KW-1185">Reference proteome</keyword>
<dbReference type="InterPro" id="IPR000160">
    <property type="entry name" value="GGDEF_dom"/>
</dbReference>
<proteinExistence type="predicted"/>
<dbReference type="SMART" id="SM00091">
    <property type="entry name" value="PAS"/>
    <property type="match status" value="2"/>
</dbReference>
<dbReference type="InterPro" id="IPR052020">
    <property type="entry name" value="Cyclic_di-GMP/3'3'-cGAMP_PDE"/>
</dbReference>
<dbReference type="InterPro" id="IPR001610">
    <property type="entry name" value="PAC"/>
</dbReference>
<protein>
    <submittedName>
        <fullName evidence="5">PAS domain S-box-containing protein/diguanylate cyclase (GGDEF) domain-containing protein</fullName>
    </submittedName>
</protein>